<dbReference type="PROSITE" id="PS51257">
    <property type="entry name" value="PROKAR_LIPOPROTEIN"/>
    <property type="match status" value="1"/>
</dbReference>
<evidence type="ECO:0000256" key="7">
    <source>
        <dbReference type="SAM" id="SignalP"/>
    </source>
</evidence>
<dbReference type="OrthoDB" id="669809at2"/>
<evidence type="ECO:0000256" key="1">
    <source>
        <dbReference type="ARBA" id="ARBA00000971"/>
    </source>
</evidence>
<evidence type="ECO:0000256" key="3">
    <source>
        <dbReference type="ARBA" id="ARBA00023110"/>
    </source>
</evidence>
<comment type="caution">
    <text evidence="9">The sequence shown here is derived from an EMBL/GenBank/DDBJ whole genome shotgun (WGS) entry which is preliminary data.</text>
</comment>
<name>A0A561P2Z1_9BACT</name>
<evidence type="ECO:0000256" key="6">
    <source>
        <dbReference type="RuleBase" id="RU003915"/>
    </source>
</evidence>
<comment type="catalytic activity">
    <reaction evidence="1 5 6">
        <text>[protein]-peptidylproline (omega=180) = [protein]-peptidylproline (omega=0)</text>
        <dbReference type="Rhea" id="RHEA:16237"/>
        <dbReference type="Rhea" id="RHEA-COMP:10747"/>
        <dbReference type="Rhea" id="RHEA-COMP:10748"/>
        <dbReference type="ChEBI" id="CHEBI:83833"/>
        <dbReference type="ChEBI" id="CHEBI:83834"/>
        <dbReference type="EC" id="5.2.1.8"/>
    </reaction>
</comment>
<evidence type="ECO:0000313" key="10">
    <source>
        <dbReference type="Proteomes" id="UP000320811"/>
    </source>
</evidence>
<evidence type="ECO:0000256" key="4">
    <source>
        <dbReference type="ARBA" id="ARBA00023235"/>
    </source>
</evidence>
<feature type="domain" description="PPIase FKBP-type" evidence="8">
    <location>
        <begin position="75"/>
        <end position="156"/>
    </location>
</feature>
<dbReference type="SUPFAM" id="SSF54534">
    <property type="entry name" value="FKBP-like"/>
    <property type="match status" value="1"/>
</dbReference>
<keyword evidence="3 5" id="KW-0697">Rotamase</keyword>
<proteinExistence type="inferred from homology"/>
<evidence type="ECO:0000256" key="2">
    <source>
        <dbReference type="ARBA" id="ARBA00006577"/>
    </source>
</evidence>
<keyword evidence="4 5" id="KW-0413">Isomerase</keyword>
<organism evidence="9 10">
    <name type="scientific">Chitinophaga polysaccharea</name>
    <dbReference type="NCBI Taxonomy" id="1293035"/>
    <lineage>
        <taxon>Bacteria</taxon>
        <taxon>Pseudomonadati</taxon>
        <taxon>Bacteroidota</taxon>
        <taxon>Chitinophagia</taxon>
        <taxon>Chitinophagales</taxon>
        <taxon>Chitinophagaceae</taxon>
        <taxon>Chitinophaga</taxon>
    </lineage>
</organism>
<gene>
    <name evidence="9" type="ORF">FHW36_11517</name>
</gene>
<dbReference type="Gene3D" id="3.10.50.40">
    <property type="match status" value="1"/>
</dbReference>
<keyword evidence="7" id="KW-0732">Signal</keyword>
<dbReference type="InterPro" id="IPR001179">
    <property type="entry name" value="PPIase_FKBP_dom"/>
</dbReference>
<protein>
    <recommendedName>
        <fullName evidence="6">Peptidyl-prolyl cis-trans isomerase</fullName>
        <ecNumber evidence="6">5.2.1.8</ecNumber>
    </recommendedName>
</protein>
<dbReference type="PANTHER" id="PTHR43811:SF19">
    <property type="entry name" value="39 KDA FK506-BINDING NUCLEAR PROTEIN"/>
    <property type="match status" value="1"/>
</dbReference>
<sequence>MKKVFLLGGLFLLALVACSKKNDTPPYDWGVQYNIDSAKIVAYIAANNIPNVQHEPGGIFYQVITPGTADKPNAAAYVTVDYVGTLLNKTTFESNQNIKFGLNEVIQGWTVGVPKVGKGGEVNLFLPSGYAYGPGGNGAIQPNTVLIFNIKLKDFTNR</sequence>
<feature type="signal peptide" evidence="7">
    <location>
        <begin position="1"/>
        <end position="19"/>
    </location>
</feature>
<dbReference type="EC" id="5.2.1.8" evidence="6"/>
<dbReference type="EMBL" id="VIWO01000015">
    <property type="protein sequence ID" value="TWF32491.1"/>
    <property type="molecule type" value="Genomic_DNA"/>
</dbReference>
<accession>A0A561P2Z1</accession>
<dbReference type="AlphaFoldDB" id="A0A561P2Z1"/>
<evidence type="ECO:0000313" key="9">
    <source>
        <dbReference type="EMBL" id="TWF32491.1"/>
    </source>
</evidence>
<reference evidence="9 10" key="1">
    <citation type="submission" date="2019-06" db="EMBL/GenBank/DDBJ databases">
        <title>Sorghum-associated microbial communities from plants grown in Nebraska, USA.</title>
        <authorList>
            <person name="Schachtman D."/>
        </authorList>
    </citation>
    <scope>NUCLEOTIDE SEQUENCE [LARGE SCALE GENOMIC DNA]</scope>
    <source>
        <strain evidence="9 10">1209</strain>
    </source>
</reference>
<dbReference type="PANTHER" id="PTHR43811">
    <property type="entry name" value="FKBP-TYPE PEPTIDYL-PROLYL CIS-TRANS ISOMERASE FKPA"/>
    <property type="match status" value="1"/>
</dbReference>
<dbReference type="PROSITE" id="PS50059">
    <property type="entry name" value="FKBP_PPIASE"/>
    <property type="match status" value="1"/>
</dbReference>
<dbReference type="Proteomes" id="UP000320811">
    <property type="component" value="Unassembled WGS sequence"/>
</dbReference>
<evidence type="ECO:0000259" key="8">
    <source>
        <dbReference type="PROSITE" id="PS50059"/>
    </source>
</evidence>
<dbReference type="GO" id="GO:0003755">
    <property type="term" value="F:peptidyl-prolyl cis-trans isomerase activity"/>
    <property type="evidence" value="ECO:0007669"/>
    <property type="project" value="UniProtKB-UniRule"/>
</dbReference>
<feature type="chain" id="PRO_5021721504" description="Peptidyl-prolyl cis-trans isomerase" evidence="7">
    <location>
        <begin position="20"/>
        <end position="158"/>
    </location>
</feature>
<evidence type="ECO:0000256" key="5">
    <source>
        <dbReference type="PROSITE-ProRule" id="PRU00277"/>
    </source>
</evidence>
<comment type="similarity">
    <text evidence="2 6">Belongs to the FKBP-type PPIase family.</text>
</comment>
<dbReference type="RefSeq" id="WP_145674878.1">
    <property type="nucleotide sequence ID" value="NZ_VIWO01000015.1"/>
</dbReference>
<keyword evidence="10" id="KW-1185">Reference proteome</keyword>
<dbReference type="Pfam" id="PF00254">
    <property type="entry name" value="FKBP_C"/>
    <property type="match status" value="1"/>
</dbReference>
<dbReference type="InterPro" id="IPR046357">
    <property type="entry name" value="PPIase_dom_sf"/>
</dbReference>